<comment type="caution">
    <text evidence="1">The sequence shown here is derived from an EMBL/GenBank/DDBJ whole genome shotgun (WGS) entry which is preliminary data.</text>
</comment>
<reference evidence="1 2" key="1">
    <citation type="journal article" date="2017" name="Genome Biol.">
        <title>New reference genome sequences of hot pepper reveal the massive evolution of plant disease-resistance genes by retroduplication.</title>
        <authorList>
            <person name="Kim S."/>
            <person name="Park J."/>
            <person name="Yeom S.I."/>
            <person name="Kim Y.M."/>
            <person name="Seo E."/>
            <person name="Kim K.T."/>
            <person name="Kim M.S."/>
            <person name="Lee J.M."/>
            <person name="Cheong K."/>
            <person name="Shin H.S."/>
            <person name="Kim S.B."/>
            <person name="Han K."/>
            <person name="Lee J."/>
            <person name="Park M."/>
            <person name="Lee H.A."/>
            <person name="Lee H.Y."/>
            <person name="Lee Y."/>
            <person name="Oh S."/>
            <person name="Lee J.H."/>
            <person name="Choi E."/>
            <person name="Choi E."/>
            <person name="Lee S.E."/>
            <person name="Jeon J."/>
            <person name="Kim H."/>
            <person name="Choi G."/>
            <person name="Song H."/>
            <person name="Lee J."/>
            <person name="Lee S.C."/>
            <person name="Kwon J.K."/>
            <person name="Lee H.Y."/>
            <person name="Koo N."/>
            <person name="Hong Y."/>
            <person name="Kim R.W."/>
            <person name="Kang W.H."/>
            <person name="Huh J.H."/>
            <person name="Kang B.C."/>
            <person name="Yang T.J."/>
            <person name="Lee Y.H."/>
            <person name="Bennetzen J.L."/>
            <person name="Choi D."/>
        </authorList>
    </citation>
    <scope>NUCLEOTIDE SEQUENCE [LARGE SCALE GENOMIC DNA]</scope>
    <source>
        <strain evidence="2">cv. PBC81</strain>
    </source>
</reference>
<organism evidence="1 2">
    <name type="scientific">Capsicum baccatum</name>
    <name type="common">Peruvian pepper</name>
    <dbReference type="NCBI Taxonomy" id="33114"/>
    <lineage>
        <taxon>Eukaryota</taxon>
        <taxon>Viridiplantae</taxon>
        <taxon>Streptophyta</taxon>
        <taxon>Embryophyta</taxon>
        <taxon>Tracheophyta</taxon>
        <taxon>Spermatophyta</taxon>
        <taxon>Magnoliopsida</taxon>
        <taxon>eudicotyledons</taxon>
        <taxon>Gunneridae</taxon>
        <taxon>Pentapetalae</taxon>
        <taxon>asterids</taxon>
        <taxon>lamiids</taxon>
        <taxon>Solanales</taxon>
        <taxon>Solanaceae</taxon>
        <taxon>Solanoideae</taxon>
        <taxon>Capsiceae</taxon>
        <taxon>Capsicum</taxon>
    </lineage>
</organism>
<gene>
    <name evidence="1" type="ORF">CQW23_31537</name>
</gene>
<protein>
    <recommendedName>
        <fullName evidence="3">DUF674 domain-containing protein</fullName>
    </recommendedName>
</protein>
<sequence length="117" mass="12671">MNGKGAGVDTYMVLDDLVGKPMSTISSIALLNQFSVKNVGVLKEKVVTLGMNEIGTVIRLLTSQGMVGRLGNLYDSLENLDSKYIEPSQDKDILLKPKSEATNICPVPLFLLTESLL</sequence>
<dbReference type="Pfam" id="PF05056">
    <property type="entry name" value="DUF674"/>
    <property type="match status" value="1"/>
</dbReference>
<evidence type="ECO:0000313" key="1">
    <source>
        <dbReference type="EMBL" id="PHT28859.1"/>
    </source>
</evidence>
<dbReference type="PANTHER" id="PTHR33103:SF71">
    <property type="entry name" value="DUF674 DOMAIN-CONTAINING PROTEIN"/>
    <property type="match status" value="1"/>
</dbReference>
<dbReference type="OrthoDB" id="1299777at2759"/>
<reference evidence="2" key="2">
    <citation type="journal article" date="2017" name="J. Anim. Genet.">
        <title>Multiple reference genome sequences of hot pepper reveal the massive evolution of plant disease resistance genes by retroduplication.</title>
        <authorList>
            <person name="Kim S."/>
            <person name="Park J."/>
            <person name="Yeom S.-I."/>
            <person name="Kim Y.-M."/>
            <person name="Seo E."/>
            <person name="Kim K.-T."/>
            <person name="Kim M.-S."/>
            <person name="Lee J.M."/>
            <person name="Cheong K."/>
            <person name="Shin H.-S."/>
            <person name="Kim S.-B."/>
            <person name="Han K."/>
            <person name="Lee J."/>
            <person name="Park M."/>
            <person name="Lee H.-A."/>
            <person name="Lee H.-Y."/>
            <person name="Lee Y."/>
            <person name="Oh S."/>
            <person name="Lee J.H."/>
            <person name="Choi E."/>
            <person name="Choi E."/>
            <person name="Lee S.E."/>
            <person name="Jeon J."/>
            <person name="Kim H."/>
            <person name="Choi G."/>
            <person name="Song H."/>
            <person name="Lee J."/>
            <person name="Lee S.-C."/>
            <person name="Kwon J.-K."/>
            <person name="Lee H.-Y."/>
            <person name="Koo N."/>
            <person name="Hong Y."/>
            <person name="Kim R.W."/>
            <person name="Kang W.-H."/>
            <person name="Huh J.H."/>
            <person name="Kang B.-C."/>
            <person name="Yang T.-J."/>
            <person name="Lee Y.-H."/>
            <person name="Bennetzen J.L."/>
            <person name="Choi D."/>
        </authorList>
    </citation>
    <scope>NUCLEOTIDE SEQUENCE [LARGE SCALE GENOMIC DNA]</scope>
    <source>
        <strain evidence="2">cv. PBC81</strain>
    </source>
</reference>
<dbReference type="PANTHER" id="PTHR33103">
    <property type="entry name" value="OS01G0153900 PROTEIN"/>
    <property type="match status" value="1"/>
</dbReference>
<dbReference type="Proteomes" id="UP000224567">
    <property type="component" value="Unassembled WGS sequence"/>
</dbReference>
<keyword evidence="2" id="KW-1185">Reference proteome</keyword>
<dbReference type="AlphaFoldDB" id="A0A2G2V7D8"/>
<accession>A0A2G2V7D8</accession>
<evidence type="ECO:0000313" key="2">
    <source>
        <dbReference type="Proteomes" id="UP000224567"/>
    </source>
</evidence>
<dbReference type="InterPro" id="IPR007750">
    <property type="entry name" value="DUF674"/>
</dbReference>
<proteinExistence type="predicted"/>
<dbReference type="EMBL" id="MLFT02000173">
    <property type="protein sequence ID" value="PHT28859.1"/>
    <property type="molecule type" value="Genomic_DNA"/>
</dbReference>
<evidence type="ECO:0008006" key="3">
    <source>
        <dbReference type="Google" id="ProtNLM"/>
    </source>
</evidence>
<name>A0A2G2V7D8_CAPBA</name>